<gene>
    <name evidence="5" type="ORF">FFIC_140520</name>
</gene>
<dbReference type="EMBL" id="DF967991">
    <property type="protein sequence ID" value="GAO99458.1"/>
    <property type="molecule type" value="Genomic_DNA"/>
</dbReference>
<evidence type="ECO:0000313" key="5">
    <source>
        <dbReference type="EMBL" id="GAO99458.1"/>
    </source>
</evidence>
<dbReference type="PANTHER" id="PTHR42756">
    <property type="entry name" value="TRANSCRIPTIONAL REGULATOR, MARR"/>
    <property type="match status" value="1"/>
</dbReference>
<dbReference type="STRING" id="157463.GCA_001047075_00388"/>
<dbReference type="InterPro" id="IPR036388">
    <property type="entry name" value="WH-like_DNA-bd_sf"/>
</dbReference>
<dbReference type="AlphaFoldDB" id="A0A0K8MH23"/>
<keyword evidence="1" id="KW-0805">Transcription regulation</keyword>
<dbReference type="RefSeq" id="WP_061992875.1">
    <property type="nucleotide sequence ID" value="NZ_DF967991.1"/>
</dbReference>
<protein>
    <submittedName>
        <fullName evidence="5">Transcriptional regulator, MarR family</fullName>
    </submittedName>
</protein>
<evidence type="ECO:0000313" key="6">
    <source>
        <dbReference type="Proteomes" id="UP000253891"/>
    </source>
</evidence>
<keyword evidence="3" id="KW-0804">Transcription</keyword>
<keyword evidence="2" id="KW-0238">DNA-binding</keyword>
<dbReference type="OrthoDB" id="2151971at2"/>
<dbReference type="PANTHER" id="PTHR42756:SF1">
    <property type="entry name" value="TRANSCRIPTIONAL REPRESSOR OF EMRAB OPERON"/>
    <property type="match status" value="1"/>
</dbReference>
<dbReference type="Proteomes" id="UP000253891">
    <property type="component" value="Unassembled WGS sequence"/>
</dbReference>
<name>A0A0K8MH23_9LACO</name>
<proteinExistence type="predicted"/>
<dbReference type="GO" id="GO:0003677">
    <property type="term" value="F:DNA binding"/>
    <property type="evidence" value="ECO:0007669"/>
    <property type="project" value="UniProtKB-KW"/>
</dbReference>
<evidence type="ECO:0000256" key="3">
    <source>
        <dbReference type="ARBA" id="ARBA00023163"/>
    </source>
</evidence>
<dbReference type="InterPro" id="IPR036390">
    <property type="entry name" value="WH_DNA-bd_sf"/>
</dbReference>
<dbReference type="SUPFAM" id="SSF46785">
    <property type="entry name" value="Winged helix' DNA-binding domain"/>
    <property type="match status" value="1"/>
</dbReference>
<sequence length="136" mass="15370">MQIDPKLATIFFAYQEFSGLVDLGEYGLTKNQHRILFIVSALDDINIKKILILLGISKQAANVAIRDLQDRGLVDEQQSEVDKRIKYLHLTKAGQKLNQEVGQDQEATLNQYFAAADGDWQGAMEKLAQKYLSQLE</sequence>
<dbReference type="InterPro" id="IPR000835">
    <property type="entry name" value="HTH_MarR-typ"/>
</dbReference>
<dbReference type="Gene3D" id="1.10.10.10">
    <property type="entry name" value="Winged helix-like DNA-binding domain superfamily/Winged helix DNA-binding domain"/>
    <property type="match status" value="1"/>
</dbReference>
<evidence type="ECO:0000256" key="1">
    <source>
        <dbReference type="ARBA" id="ARBA00023015"/>
    </source>
</evidence>
<evidence type="ECO:0000259" key="4">
    <source>
        <dbReference type="PROSITE" id="PS50995"/>
    </source>
</evidence>
<dbReference type="Pfam" id="PF12802">
    <property type="entry name" value="MarR_2"/>
    <property type="match status" value="1"/>
</dbReference>
<dbReference type="PROSITE" id="PS50995">
    <property type="entry name" value="HTH_MARR_2"/>
    <property type="match status" value="1"/>
</dbReference>
<dbReference type="GO" id="GO:0003700">
    <property type="term" value="F:DNA-binding transcription factor activity"/>
    <property type="evidence" value="ECO:0007669"/>
    <property type="project" value="InterPro"/>
</dbReference>
<evidence type="ECO:0000256" key="2">
    <source>
        <dbReference type="ARBA" id="ARBA00023125"/>
    </source>
</evidence>
<feature type="domain" description="HTH marR-type" evidence="4">
    <location>
        <begin position="1"/>
        <end position="133"/>
    </location>
</feature>
<keyword evidence="6" id="KW-1185">Reference proteome</keyword>
<reference evidence="5 6" key="1">
    <citation type="journal article" date="2015" name="BMC Genomics">
        <title>Comparative genomics of Fructobacillus spp. and Leuconostoc spp. reveals niche-specific evolution of Fructobacillus spp.</title>
        <authorList>
            <person name="Endo A."/>
            <person name="Tanizawa Y."/>
            <person name="Tanaka N."/>
            <person name="Maeno S."/>
            <person name="Kumar H."/>
            <person name="Shiwa Y."/>
            <person name="Okada S."/>
            <person name="Yoshikawa H."/>
            <person name="Dicks L."/>
            <person name="Nakagawa J."/>
            <person name="Arita M."/>
        </authorList>
    </citation>
    <scope>NUCLEOTIDE SEQUENCE [LARGE SCALE GENOMIC DNA]</scope>
    <source>
        <strain evidence="5 6">JCM 12225</strain>
    </source>
</reference>
<accession>A0A0K8MH23</accession>
<organism evidence="5 6">
    <name type="scientific">Fructobacillus ficulneus</name>
    <dbReference type="NCBI Taxonomy" id="157463"/>
    <lineage>
        <taxon>Bacteria</taxon>
        <taxon>Bacillati</taxon>
        <taxon>Bacillota</taxon>
        <taxon>Bacilli</taxon>
        <taxon>Lactobacillales</taxon>
        <taxon>Lactobacillaceae</taxon>
        <taxon>Fructobacillus</taxon>
    </lineage>
</organism>
<dbReference type="SMART" id="SM00347">
    <property type="entry name" value="HTH_MARR"/>
    <property type="match status" value="1"/>
</dbReference>